<dbReference type="EMBL" id="NOVD01000069">
    <property type="protein sequence ID" value="PCK22494.1"/>
    <property type="molecule type" value="Genomic_DNA"/>
</dbReference>
<accession>A0A2A5IYS5</accession>
<evidence type="ECO:0000256" key="2">
    <source>
        <dbReference type="ARBA" id="ARBA00022598"/>
    </source>
</evidence>
<evidence type="ECO:0000313" key="6">
    <source>
        <dbReference type="Proteomes" id="UP000230886"/>
    </source>
</evidence>
<reference evidence="5 6" key="1">
    <citation type="submission" date="2017-07" db="EMBL/GenBank/DDBJ databases">
        <title>Draft sequence of Rhodococcus enclensis 23b-28.</title>
        <authorList>
            <person name="Besaury L."/>
            <person name="Sancelme M."/>
            <person name="Amato P."/>
            <person name="Lallement A."/>
            <person name="Delort A.-M."/>
        </authorList>
    </citation>
    <scope>NUCLEOTIDE SEQUENCE [LARGE SCALE GENOMIC DNA]</scope>
    <source>
        <strain evidence="5 6">23b-28</strain>
    </source>
</reference>
<dbReference type="GO" id="GO:0006631">
    <property type="term" value="P:fatty acid metabolic process"/>
    <property type="evidence" value="ECO:0007669"/>
    <property type="project" value="TreeGrafter"/>
</dbReference>
<keyword evidence="2" id="KW-0436">Ligase</keyword>
<dbReference type="InterPro" id="IPR020845">
    <property type="entry name" value="AMP-binding_CS"/>
</dbReference>
<dbReference type="Gene3D" id="3.30.300.30">
    <property type="match status" value="1"/>
</dbReference>
<comment type="similarity">
    <text evidence="1">Belongs to the ATP-dependent AMP-binding enzyme family.</text>
</comment>
<organism evidence="5 6">
    <name type="scientific">Rhodococcus qingshengii</name>
    <dbReference type="NCBI Taxonomy" id="334542"/>
    <lineage>
        <taxon>Bacteria</taxon>
        <taxon>Bacillati</taxon>
        <taxon>Actinomycetota</taxon>
        <taxon>Actinomycetes</taxon>
        <taxon>Mycobacteriales</taxon>
        <taxon>Nocardiaceae</taxon>
        <taxon>Rhodococcus</taxon>
        <taxon>Rhodococcus erythropolis group</taxon>
    </lineage>
</organism>
<dbReference type="PANTHER" id="PTHR43201">
    <property type="entry name" value="ACYL-COA SYNTHETASE"/>
    <property type="match status" value="1"/>
</dbReference>
<evidence type="ECO:0000256" key="1">
    <source>
        <dbReference type="ARBA" id="ARBA00006432"/>
    </source>
</evidence>
<dbReference type="InterPro" id="IPR042099">
    <property type="entry name" value="ANL_N_sf"/>
</dbReference>
<dbReference type="AlphaFoldDB" id="A0A2A5IYS5"/>
<dbReference type="Pfam" id="PF00501">
    <property type="entry name" value="AMP-binding"/>
    <property type="match status" value="1"/>
</dbReference>
<protein>
    <submittedName>
        <fullName evidence="5">AMP-dependent synthetase</fullName>
    </submittedName>
</protein>
<dbReference type="SUPFAM" id="SSF56801">
    <property type="entry name" value="Acetyl-CoA synthetase-like"/>
    <property type="match status" value="1"/>
</dbReference>
<evidence type="ECO:0000259" key="4">
    <source>
        <dbReference type="Pfam" id="PF13193"/>
    </source>
</evidence>
<gene>
    <name evidence="5" type="ORF">CHR55_32245</name>
</gene>
<sequence length="504" mass="54904">MEPTLGQLLSNRAYLSPDKEAFVGPGYRYTFAQVDQRVHNLAHYFIAHGVERGDRIAIIAKNGEFHATSVLAAARIGAIAVVVNWRLPAPELHYILTNSSAKVVAYESDFTATVVALEHEIPATVFVCNQDNGIADSYTSIVEVVLGEVEVETAVTGDDATAIVYTSGTTGKPKGAVLSHSNLYWSAHATSCTIEWNTSHRFLLVAPMFHIGGLNPLITNILKGCPTIFMPDFDPVEVWNVIARERITTMMSVPVMLRAMLHVARSVDVDTSTLFSITCGASAVPPELIAAFDEMDVKIQVVYGITEFSGGLSFWTPSMGVASVNSQGKVLLHGQAKIVDLENQQEVLRGTAGEVWCSGPMVFKGYWANQEATDAVIVEGWYRSGDVGFVDDDGFIYLKDRVKDMIISGGENIYPAELEAALSEHEAIAEVAVVGKQDPTWGEIPVAHVIVKPGFALTDQDVIDFCKQRLASYKCVKEVLFPDLLPKNSVGKVLKRQLRLADAN</sequence>
<dbReference type="InterPro" id="IPR000873">
    <property type="entry name" value="AMP-dep_synth/lig_dom"/>
</dbReference>
<comment type="caution">
    <text evidence="5">The sequence shown here is derived from an EMBL/GenBank/DDBJ whole genome shotgun (WGS) entry which is preliminary data.</text>
</comment>
<proteinExistence type="inferred from homology"/>
<dbReference type="Proteomes" id="UP000230886">
    <property type="component" value="Unassembled WGS sequence"/>
</dbReference>
<name>A0A2A5IYS5_RHOSG</name>
<dbReference type="Gene3D" id="3.40.50.12780">
    <property type="entry name" value="N-terminal domain of ligase-like"/>
    <property type="match status" value="1"/>
</dbReference>
<feature type="domain" description="AMP-binding enzyme C-terminal" evidence="4">
    <location>
        <begin position="417"/>
        <end position="492"/>
    </location>
</feature>
<dbReference type="Pfam" id="PF13193">
    <property type="entry name" value="AMP-binding_C"/>
    <property type="match status" value="1"/>
</dbReference>
<dbReference type="InterPro" id="IPR045851">
    <property type="entry name" value="AMP-bd_C_sf"/>
</dbReference>
<feature type="domain" description="AMP-dependent synthetase/ligase" evidence="3">
    <location>
        <begin position="12"/>
        <end position="367"/>
    </location>
</feature>
<evidence type="ECO:0000259" key="3">
    <source>
        <dbReference type="Pfam" id="PF00501"/>
    </source>
</evidence>
<evidence type="ECO:0000313" key="5">
    <source>
        <dbReference type="EMBL" id="PCK22494.1"/>
    </source>
</evidence>
<dbReference type="PROSITE" id="PS00455">
    <property type="entry name" value="AMP_BINDING"/>
    <property type="match status" value="1"/>
</dbReference>
<dbReference type="GO" id="GO:0031956">
    <property type="term" value="F:medium-chain fatty acid-CoA ligase activity"/>
    <property type="evidence" value="ECO:0007669"/>
    <property type="project" value="TreeGrafter"/>
</dbReference>
<dbReference type="PANTHER" id="PTHR43201:SF5">
    <property type="entry name" value="MEDIUM-CHAIN ACYL-COA LIGASE ACSF2, MITOCHONDRIAL"/>
    <property type="match status" value="1"/>
</dbReference>
<dbReference type="InterPro" id="IPR025110">
    <property type="entry name" value="AMP-bd_C"/>
</dbReference>
<dbReference type="FunFam" id="3.30.300.30:FF:000008">
    <property type="entry name" value="2,3-dihydroxybenzoate-AMP ligase"/>
    <property type="match status" value="1"/>
</dbReference>
<dbReference type="NCBIfam" id="NF004837">
    <property type="entry name" value="PRK06187.1"/>
    <property type="match status" value="1"/>
</dbReference>
<dbReference type="RefSeq" id="WP_099698967.1">
    <property type="nucleotide sequence ID" value="NZ_NOVD01000069.1"/>
</dbReference>